<dbReference type="Gene3D" id="2.60.40.2240">
    <property type="entry name" value="Acyl-CoA thioester hydrolase/BAAT N-terminal domain"/>
    <property type="match status" value="1"/>
</dbReference>
<evidence type="ECO:0000313" key="4">
    <source>
        <dbReference type="Proteomes" id="UP000694393"/>
    </source>
</evidence>
<dbReference type="GO" id="GO:0047617">
    <property type="term" value="F:fatty acyl-CoA hydrolase activity"/>
    <property type="evidence" value="ECO:0007669"/>
    <property type="project" value="TreeGrafter"/>
</dbReference>
<dbReference type="SUPFAM" id="SSF53474">
    <property type="entry name" value="alpha/beta-Hydrolases"/>
    <property type="match status" value="1"/>
</dbReference>
<dbReference type="GO" id="GO:0005777">
    <property type="term" value="C:peroxisome"/>
    <property type="evidence" value="ECO:0007669"/>
    <property type="project" value="TreeGrafter"/>
</dbReference>
<dbReference type="FunFam" id="2.60.40.2240:FF:000001">
    <property type="entry name" value="acyl-coenzyme A thioesterase 4"/>
    <property type="match status" value="1"/>
</dbReference>
<reference evidence="3" key="1">
    <citation type="submission" date="2025-08" db="UniProtKB">
        <authorList>
            <consortium name="Ensembl"/>
        </authorList>
    </citation>
    <scope>IDENTIFICATION</scope>
</reference>
<evidence type="ECO:0000256" key="1">
    <source>
        <dbReference type="ARBA" id="ARBA00006538"/>
    </source>
</evidence>
<dbReference type="PANTHER" id="PTHR10824">
    <property type="entry name" value="ACYL-COENZYME A THIOESTERASE-RELATED"/>
    <property type="match status" value="1"/>
</dbReference>
<name>A0A8C8VMN1_9SAUR</name>
<dbReference type="GO" id="GO:0006631">
    <property type="term" value="P:fatty acid metabolic process"/>
    <property type="evidence" value="ECO:0007669"/>
    <property type="project" value="TreeGrafter"/>
</dbReference>
<dbReference type="Proteomes" id="UP000694393">
    <property type="component" value="Unplaced"/>
</dbReference>
<reference evidence="3" key="2">
    <citation type="submission" date="2025-09" db="UniProtKB">
        <authorList>
            <consortium name="Ensembl"/>
        </authorList>
    </citation>
    <scope>IDENTIFICATION</scope>
</reference>
<keyword evidence="4" id="KW-1185">Reference proteome</keyword>
<proteinExistence type="inferred from homology"/>
<dbReference type="PANTHER" id="PTHR10824:SF18">
    <property type="entry name" value="BILE ACID-COA:AMINO ACID N-ACYLTRANSFERASE"/>
    <property type="match status" value="1"/>
</dbReference>
<organism evidence="3 4">
    <name type="scientific">Pelusios castaneus</name>
    <name type="common">West African mud turtle</name>
    <dbReference type="NCBI Taxonomy" id="367368"/>
    <lineage>
        <taxon>Eukaryota</taxon>
        <taxon>Metazoa</taxon>
        <taxon>Chordata</taxon>
        <taxon>Craniata</taxon>
        <taxon>Vertebrata</taxon>
        <taxon>Euteleostomi</taxon>
        <taxon>Archelosauria</taxon>
        <taxon>Testudinata</taxon>
        <taxon>Testudines</taxon>
        <taxon>Pleurodira</taxon>
        <taxon>Pelomedusidae</taxon>
        <taxon>Pelusios</taxon>
    </lineage>
</organism>
<evidence type="ECO:0000313" key="3">
    <source>
        <dbReference type="Ensembl" id="ENSPCEP00000019255.1"/>
    </source>
</evidence>
<dbReference type="Pfam" id="PF04775">
    <property type="entry name" value="Bile_Hydr_Trans"/>
    <property type="match status" value="1"/>
</dbReference>
<protein>
    <recommendedName>
        <fullName evidence="2">Acyl-CoA thioester hydrolase/bile acid-CoA amino acid N-acetyltransferase domain-containing protein</fullName>
    </recommendedName>
</protein>
<dbReference type="Ensembl" id="ENSPCET00000019910.1">
    <property type="protein sequence ID" value="ENSPCEP00000019255.1"/>
    <property type="gene ID" value="ENSPCEG00000014981.1"/>
</dbReference>
<accession>A0A8C8VMN1</accession>
<dbReference type="AlphaFoldDB" id="A0A8C8VMN1"/>
<sequence length="277" mass="30391">MIRLTVTPKKSLADEPLKIQVSGLLPSQLVTLQASLTNEKGVLFSSKAFYRSDKAGEVDLERAAATGGDYTGVQPMGLLQCLQPEKLFHRLIKKDVMQSPFRVRLDLFDSLLVSSSAHVLPVASQTVERWYVAPEVQRVQIRGTRVRGALFLPPGEGPFPGLIDLFGGEGGLIEFRASLLASHGFAALALAYFAYDDLPGFLGEVDLEYFEEAVNMLLSHPKVLSAHRYNSEYEKLGCGREVIGACRRSGRPSLSVWEGCYCLLLLHSCGSRLKMGS</sequence>
<dbReference type="InterPro" id="IPR029058">
    <property type="entry name" value="AB_hydrolase_fold"/>
</dbReference>
<comment type="similarity">
    <text evidence="1">Belongs to the C/M/P thioester hydrolase family.</text>
</comment>
<dbReference type="Gene3D" id="3.40.50.1820">
    <property type="entry name" value="alpha/beta hydrolase"/>
    <property type="match status" value="1"/>
</dbReference>
<dbReference type="InterPro" id="IPR006862">
    <property type="entry name" value="Thio_Ohase/aa_AcTrfase"/>
</dbReference>
<evidence type="ECO:0000259" key="2">
    <source>
        <dbReference type="Pfam" id="PF04775"/>
    </source>
</evidence>
<dbReference type="GO" id="GO:0006637">
    <property type="term" value="P:acyl-CoA metabolic process"/>
    <property type="evidence" value="ECO:0007669"/>
    <property type="project" value="TreeGrafter"/>
</dbReference>
<dbReference type="InterPro" id="IPR042490">
    <property type="entry name" value="Thio_Ohase/BAAT_N"/>
</dbReference>
<feature type="domain" description="Acyl-CoA thioester hydrolase/bile acid-CoA amino acid N-acetyltransferase" evidence="2">
    <location>
        <begin position="14"/>
        <end position="142"/>
    </location>
</feature>